<evidence type="ECO:0000313" key="2">
    <source>
        <dbReference type="Proteomes" id="UP000494365"/>
    </source>
</evidence>
<name>A0A6S7DHW3_9BURK</name>
<proteinExistence type="predicted"/>
<dbReference type="EMBL" id="CADIKK010000053">
    <property type="protein sequence ID" value="CAB3807891.1"/>
    <property type="molecule type" value="Genomic_DNA"/>
</dbReference>
<sequence length="57" mass="6624">MPEEGAHERWMASSLCKLLVNLRTQLFAFLQRASRNACALDVTPHQLIRIEVWDKDN</sequence>
<reference evidence="1 2" key="1">
    <citation type="submission" date="2020-04" db="EMBL/GenBank/DDBJ databases">
        <authorList>
            <person name="De Canck E."/>
        </authorList>
    </citation>
    <scope>NUCLEOTIDE SEQUENCE [LARGE SCALE GENOMIC DNA]</scope>
    <source>
        <strain evidence="1 2">LMG 28614</strain>
    </source>
</reference>
<gene>
    <name evidence="1" type="ORF">LMG28614_06692</name>
</gene>
<protein>
    <submittedName>
        <fullName evidence="1">Uncharacterized protein</fullName>
    </submittedName>
</protein>
<dbReference type="AlphaFoldDB" id="A0A6S7DHW3"/>
<dbReference type="Proteomes" id="UP000494365">
    <property type="component" value="Unassembled WGS sequence"/>
</dbReference>
<keyword evidence="2" id="KW-1185">Reference proteome</keyword>
<evidence type="ECO:0000313" key="1">
    <source>
        <dbReference type="EMBL" id="CAB3807891.1"/>
    </source>
</evidence>
<accession>A0A6S7DHW3</accession>
<organism evidence="1 2">
    <name type="scientific">Paraburkholderia ultramafica</name>
    <dbReference type="NCBI Taxonomy" id="1544867"/>
    <lineage>
        <taxon>Bacteria</taxon>
        <taxon>Pseudomonadati</taxon>
        <taxon>Pseudomonadota</taxon>
        <taxon>Betaproteobacteria</taxon>
        <taxon>Burkholderiales</taxon>
        <taxon>Burkholderiaceae</taxon>
        <taxon>Paraburkholderia</taxon>
    </lineage>
</organism>